<organism evidence="1">
    <name type="scientific">marine sediment metagenome</name>
    <dbReference type="NCBI Taxonomy" id="412755"/>
    <lineage>
        <taxon>unclassified sequences</taxon>
        <taxon>metagenomes</taxon>
        <taxon>ecological metagenomes</taxon>
    </lineage>
</organism>
<accession>X0W8F1</accession>
<dbReference type="EMBL" id="BARS01034318">
    <property type="protein sequence ID" value="GAG20883.1"/>
    <property type="molecule type" value="Genomic_DNA"/>
</dbReference>
<dbReference type="AlphaFoldDB" id="X0W8F1"/>
<reference evidence="1" key="1">
    <citation type="journal article" date="2014" name="Front. Microbiol.">
        <title>High frequency of phylogenetically diverse reductive dehalogenase-homologous genes in deep subseafloor sedimentary metagenomes.</title>
        <authorList>
            <person name="Kawai M."/>
            <person name="Futagami T."/>
            <person name="Toyoda A."/>
            <person name="Takaki Y."/>
            <person name="Nishi S."/>
            <person name="Hori S."/>
            <person name="Arai W."/>
            <person name="Tsubouchi T."/>
            <person name="Morono Y."/>
            <person name="Uchiyama I."/>
            <person name="Ito T."/>
            <person name="Fujiyama A."/>
            <person name="Inagaki F."/>
            <person name="Takami H."/>
        </authorList>
    </citation>
    <scope>NUCLEOTIDE SEQUENCE</scope>
    <source>
        <strain evidence="1">Expedition CK06-06</strain>
    </source>
</reference>
<gene>
    <name evidence="1" type="ORF">S01H1_53028</name>
</gene>
<comment type="caution">
    <text evidence="1">The sequence shown here is derived from an EMBL/GenBank/DDBJ whole genome shotgun (WGS) entry which is preliminary data.</text>
</comment>
<proteinExistence type="predicted"/>
<name>X0W8F1_9ZZZZ</name>
<dbReference type="PROSITE" id="PS51257">
    <property type="entry name" value="PROKAR_LIPOPROTEIN"/>
    <property type="match status" value="1"/>
</dbReference>
<evidence type="ECO:0000313" key="1">
    <source>
        <dbReference type="EMBL" id="GAG20883.1"/>
    </source>
</evidence>
<sequence length="78" mass="9009">MKKAIIFCIIYLSLILFLSGCSPKADNPKSLPSRATNIVKLGNNWVTFDLDDSTFLYHKSIPFFKYRSFESITQLRDE</sequence>
<protein>
    <submittedName>
        <fullName evidence="1">Uncharacterized protein</fullName>
    </submittedName>
</protein>